<evidence type="ECO:0000256" key="5">
    <source>
        <dbReference type="ARBA" id="ARBA00022741"/>
    </source>
</evidence>
<evidence type="ECO:0000259" key="10">
    <source>
        <dbReference type="Pfam" id="PF02518"/>
    </source>
</evidence>
<keyword evidence="13" id="KW-1185">Reference proteome</keyword>
<dbReference type="Pfam" id="PF02518">
    <property type="entry name" value="HATPase_c"/>
    <property type="match status" value="1"/>
</dbReference>
<name>A0ABV5ITZ3_9ACTN</name>
<keyword evidence="7" id="KW-0067">ATP-binding</keyword>
<evidence type="ECO:0000256" key="9">
    <source>
        <dbReference type="SAM" id="Phobius"/>
    </source>
</evidence>
<gene>
    <name evidence="12" type="ORF">ACFFV7_43075</name>
</gene>
<evidence type="ECO:0000313" key="13">
    <source>
        <dbReference type="Proteomes" id="UP001589647"/>
    </source>
</evidence>
<evidence type="ECO:0000256" key="4">
    <source>
        <dbReference type="ARBA" id="ARBA00022679"/>
    </source>
</evidence>
<dbReference type="RefSeq" id="WP_189648570.1">
    <property type="nucleotide sequence ID" value="NZ_BMRC01000007.1"/>
</dbReference>
<sequence>MRHETPEPPLTQRLPRGVRTALAWCAVAAGLPLLYAATMADGEPLLPVVGAHAAFAVAMAVPLVWARRRPVGVLAVLLAETVAAVALGQPHERVWPLLPAADLVLCLLTTTRTRLTRPPGTAAVRTARTRLAEATRTAPAGLVAAVVTLVVQEAAWTAALLSQGLRVLAPGFLAVSVLLGLGVLAAWTAGTALRQRREYGAALRAHDARQAVTAERLRISRDLHDTVAHSIGVIAIQAGAGARVIGSRPEQAREALTAIEETSRQTLRGLRDMLGLLREPPPADDPGPGAAGPGAAVLLTGLGDLDGPGDPDGLGDLDRMAGTVRAAGVGVEVLRLGRPRPLPATVDRCAFRIVQESLTNVVRHAGARHCRVVLDYGDADLRIEVTDDGTPTVTGTTGYGITGMRERAALLDGGLTAGPRPEGGFRVAATLPLPLPAERLEA</sequence>
<reference evidence="12 13" key="1">
    <citation type="submission" date="2024-09" db="EMBL/GenBank/DDBJ databases">
        <authorList>
            <person name="Sun Q."/>
            <person name="Mori K."/>
        </authorList>
    </citation>
    <scope>NUCLEOTIDE SEQUENCE [LARGE SCALE GENOMIC DNA]</scope>
    <source>
        <strain evidence="12 13">CCM 3426</strain>
    </source>
</reference>
<keyword evidence="5" id="KW-0547">Nucleotide-binding</keyword>
<comment type="catalytic activity">
    <reaction evidence="1">
        <text>ATP + protein L-histidine = ADP + protein N-phospho-L-histidine.</text>
        <dbReference type="EC" id="2.7.13.3"/>
    </reaction>
</comment>
<evidence type="ECO:0000256" key="2">
    <source>
        <dbReference type="ARBA" id="ARBA00012438"/>
    </source>
</evidence>
<organism evidence="12 13">
    <name type="scientific">Nonomuraea spiralis</name>
    <dbReference type="NCBI Taxonomy" id="46182"/>
    <lineage>
        <taxon>Bacteria</taxon>
        <taxon>Bacillati</taxon>
        <taxon>Actinomycetota</taxon>
        <taxon>Actinomycetes</taxon>
        <taxon>Streptosporangiales</taxon>
        <taxon>Streptosporangiaceae</taxon>
        <taxon>Nonomuraea</taxon>
    </lineage>
</organism>
<keyword evidence="8" id="KW-0902">Two-component regulatory system</keyword>
<evidence type="ECO:0000256" key="6">
    <source>
        <dbReference type="ARBA" id="ARBA00022777"/>
    </source>
</evidence>
<dbReference type="CDD" id="cd16917">
    <property type="entry name" value="HATPase_UhpB-NarQ-NarX-like"/>
    <property type="match status" value="1"/>
</dbReference>
<keyword evidence="9" id="KW-1133">Transmembrane helix</keyword>
<evidence type="ECO:0000259" key="11">
    <source>
        <dbReference type="Pfam" id="PF07730"/>
    </source>
</evidence>
<dbReference type="PANTHER" id="PTHR24421:SF10">
    <property type="entry name" value="NITRATE_NITRITE SENSOR PROTEIN NARQ"/>
    <property type="match status" value="1"/>
</dbReference>
<feature type="transmembrane region" description="Helical" evidence="9">
    <location>
        <begin position="138"/>
        <end position="161"/>
    </location>
</feature>
<dbReference type="InterPro" id="IPR011712">
    <property type="entry name" value="Sig_transdc_His_kin_sub3_dim/P"/>
</dbReference>
<dbReference type="Pfam" id="PF07730">
    <property type="entry name" value="HisKA_3"/>
    <property type="match status" value="1"/>
</dbReference>
<dbReference type="EC" id="2.7.13.3" evidence="2"/>
<feature type="domain" description="Histidine kinase/HSP90-like ATPase" evidence="10">
    <location>
        <begin position="351"/>
        <end position="434"/>
    </location>
</feature>
<keyword evidence="3" id="KW-0597">Phosphoprotein</keyword>
<keyword evidence="9" id="KW-0812">Transmembrane</keyword>
<dbReference type="PANTHER" id="PTHR24421">
    <property type="entry name" value="NITRATE/NITRITE SENSOR PROTEIN NARX-RELATED"/>
    <property type="match status" value="1"/>
</dbReference>
<evidence type="ECO:0000256" key="1">
    <source>
        <dbReference type="ARBA" id="ARBA00000085"/>
    </source>
</evidence>
<proteinExistence type="predicted"/>
<keyword evidence="4" id="KW-0808">Transferase</keyword>
<evidence type="ECO:0000256" key="7">
    <source>
        <dbReference type="ARBA" id="ARBA00022840"/>
    </source>
</evidence>
<feature type="transmembrane region" description="Helical" evidence="9">
    <location>
        <begin position="167"/>
        <end position="187"/>
    </location>
</feature>
<evidence type="ECO:0000256" key="3">
    <source>
        <dbReference type="ARBA" id="ARBA00022553"/>
    </source>
</evidence>
<dbReference type="SUPFAM" id="SSF55874">
    <property type="entry name" value="ATPase domain of HSP90 chaperone/DNA topoisomerase II/histidine kinase"/>
    <property type="match status" value="1"/>
</dbReference>
<dbReference type="Gene3D" id="1.20.5.1930">
    <property type="match status" value="1"/>
</dbReference>
<dbReference type="InterPro" id="IPR036890">
    <property type="entry name" value="HATPase_C_sf"/>
</dbReference>
<dbReference type="InterPro" id="IPR050482">
    <property type="entry name" value="Sensor_HK_TwoCompSys"/>
</dbReference>
<feature type="transmembrane region" description="Helical" evidence="9">
    <location>
        <begin position="21"/>
        <end position="39"/>
    </location>
</feature>
<keyword evidence="6 12" id="KW-0418">Kinase</keyword>
<accession>A0ABV5ITZ3</accession>
<evidence type="ECO:0000256" key="8">
    <source>
        <dbReference type="ARBA" id="ARBA00023012"/>
    </source>
</evidence>
<dbReference type="Gene3D" id="3.30.565.10">
    <property type="entry name" value="Histidine kinase-like ATPase, C-terminal domain"/>
    <property type="match status" value="1"/>
</dbReference>
<dbReference type="Proteomes" id="UP001589647">
    <property type="component" value="Unassembled WGS sequence"/>
</dbReference>
<dbReference type="EMBL" id="JBHMEI010000067">
    <property type="protein sequence ID" value="MFB9208026.1"/>
    <property type="molecule type" value="Genomic_DNA"/>
</dbReference>
<comment type="caution">
    <text evidence="12">The sequence shown here is derived from an EMBL/GenBank/DDBJ whole genome shotgun (WGS) entry which is preliminary data.</text>
</comment>
<evidence type="ECO:0000313" key="12">
    <source>
        <dbReference type="EMBL" id="MFB9208026.1"/>
    </source>
</evidence>
<feature type="transmembrane region" description="Helical" evidence="9">
    <location>
        <begin position="45"/>
        <end position="64"/>
    </location>
</feature>
<dbReference type="InterPro" id="IPR003594">
    <property type="entry name" value="HATPase_dom"/>
</dbReference>
<protein>
    <recommendedName>
        <fullName evidence="2">histidine kinase</fullName>
        <ecNumber evidence="2">2.7.13.3</ecNumber>
    </recommendedName>
</protein>
<feature type="domain" description="Signal transduction histidine kinase subgroup 3 dimerisation and phosphoacceptor" evidence="11">
    <location>
        <begin position="215"/>
        <end position="280"/>
    </location>
</feature>
<keyword evidence="9" id="KW-0472">Membrane</keyword>
<dbReference type="GO" id="GO:0016301">
    <property type="term" value="F:kinase activity"/>
    <property type="evidence" value="ECO:0007669"/>
    <property type="project" value="UniProtKB-KW"/>
</dbReference>